<dbReference type="EMBL" id="JASAOK010000012">
    <property type="protein sequence ID" value="KAK6224482.1"/>
    <property type="molecule type" value="Genomic_DNA"/>
</dbReference>
<dbReference type="SUPFAM" id="SSF57701">
    <property type="entry name" value="Zn2/Cys6 DNA-binding domain"/>
    <property type="match status" value="1"/>
</dbReference>
<reference evidence="7 8" key="1">
    <citation type="submission" date="2023-04" db="EMBL/GenBank/DDBJ databases">
        <title>Colletotrichum tabacum stain YC1 causing leaf anthracnose on Nicotiana tabacum(L.) cv.</title>
        <authorList>
            <person name="Ji Z."/>
            <person name="Wang M."/>
            <person name="Zhang J."/>
            <person name="Wang N."/>
            <person name="Zhou Z."/>
        </authorList>
    </citation>
    <scope>NUCLEOTIDE SEQUENCE [LARGE SCALE GENOMIC DNA]</scope>
    <source>
        <strain evidence="7 8">YC1</strain>
    </source>
</reference>
<dbReference type="GO" id="GO:0000981">
    <property type="term" value="F:DNA-binding transcription factor activity, RNA polymerase II-specific"/>
    <property type="evidence" value="ECO:0007669"/>
    <property type="project" value="InterPro"/>
</dbReference>
<evidence type="ECO:0000256" key="1">
    <source>
        <dbReference type="ARBA" id="ARBA00004123"/>
    </source>
</evidence>
<dbReference type="InterPro" id="IPR001138">
    <property type="entry name" value="Zn2Cys6_DnaBD"/>
</dbReference>
<evidence type="ECO:0000256" key="2">
    <source>
        <dbReference type="ARBA" id="ARBA00022723"/>
    </source>
</evidence>
<sequence>MQSSNSKFGGKIPKACEPCRRRKVKCSGHKPCRQCENKPSDCAYRLKPRVRLSTKRATPAPPLPVNAETAASGNGAVVGAPGSDHAKGRRDDHAAAAAAAASHRSAEEEERHHQHVAQTEVYHSVAAAHHAPKSTDSSQLFYGPSSNSAFLQQIHRGLLSAGHQYGQYHARDVQEGGPGLDMFMQRNIFFGMPLKINLEQQPAQPAAACCPVSPAQAAEFVRQFKNTHLATLPFFTPCELDEMLPALFVRHGADTTAAAAAAAAAAVQPQRRAVFLAALALGALSTPQTDAAESLFVHARREAVVYEDAVTLPMIQFSILMAHYQLSMGRPNSAYLHNGTACRKALAMGLHAGTTGAISRKEEVQGRLVTLWSLYFLEIWLSLVVGRRSMMKKSDFDSCPYPDGQPTLIALCQFASVIEETIESIYDRRTDSLRQLYGKAEKLHGQLRQYGDKWGLGSSASVQRGDAWNAETSLLLHNIYFHVILIIFRPFLIAEAALQSGQGSVGVGDIWLRQACRHATDAAQDALAFTHNMLRGPEECKTRRYLAFFIESSCAVLLYDSLRHPSKHPHNLEFIQTAVSCLRALVGDEPVTNAIRSIKRIVWAVEQSIDASKSTASLMDAASSADSSPAWIPDDHRFPTNIQFPSLEENRGGAAGAAGVAGSGTGGAATASDDLIFFSNRASYRPQQPEEPLADYTMPSMPGAVNPFSDLNFDVLTTDLFNFFPVEMNAAPSGHG</sequence>
<keyword evidence="4" id="KW-0539">Nucleus</keyword>
<dbReference type="PROSITE" id="PS00463">
    <property type="entry name" value="ZN2_CY6_FUNGAL_1"/>
    <property type="match status" value="1"/>
</dbReference>
<dbReference type="Pfam" id="PF00172">
    <property type="entry name" value="Zn_clus"/>
    <property type="match status" value="1"/>
</dbReference>
<dbReference type="PROSITE" id="PS50048">
    <property type="entry name" value="ZN2_CY6_FUNGAL_2"/>
    <property type="match status" value="1"/>
</dbReference>
<evidence type="ECO:0000256" key="4">
    <source>
        <dbReference type="ARBA" id="ARBA00023242"/>
    </source>
</evidence>
<dbReference type="InterPro" id="IPR036864">
    <property type="entry name" value="Zn2-C6_fun-type_DNA-bd_sf"/>
</dbReference>
<dbReference type="PANTHER" id="PTHR46910">
    <property type="entry name" value="TRANSCRIPTION FACTOR PDR1"/>
    <property type="match status" value="1"/>
</dbReference>
<evidence type="ECO:0000259" key="6">
    <source>
        <dbReference type="PROSITE" id="PS50048"/>
    </source>
</evidence>
<dbReference type="PANTHER" id="PTHR46910:SF3">
    <property type="entry name" value="HALOTOLERANCE PROTEIN 9-RELATED"/>
    <property type="match status" value="1"/>
</dbReference>
<evidence type="ECO:0000256" key="5">
    <source>
        <dbReference type="SAM" id="MobiDB-lite"/>
    </source>
</evidence>
<proteinExistence type="predicted"/>
<accession>A0AAV9TN73</accession>
<dbReference type="Proteomes" id="UP001327957">
    <property type="component" value="Unassembled WGS sequence"/>
</dbReference>
<dbReference type="CDD" id="cd12148">
    <property type="entry name" value="fungal_TF_MHR"/>
    <property type="match status" value="1"/>
</dbReference>
<comment type="subcellular location">
    <subcellularLocation>
        <location evidence="1">Nucleus</location>
    </subcellularLocation>
</comment>
<keyword evidence="2" id="KW-0479">Metal-binding</keyword>
<dbReference type="InterPro" id="IPR050987">
    <property type="entry name" value="AtrR-like"/>
</dbReference>
<keyword evidence="8" id="KW-1185">Reference proteome</keyword>
<name>A0AAV9TN73_9PEZI</name>
<dbReference type="AlphaFoldDB" id="A0AAV9TN73"/>
<dbReference type="SMART" id="SM00906">
    <property type="entry name" value="Fungal_trans"/>
    <property type="match status" value="1"/>
</dbReference>
<comment type="caution">
    <text evidence="7">The sequence shown here is derived from an EMBL/GenBank/DDBJ whole genome shotgun (WGS) entry which is preliminary data.</text>
</comment>
<dbReference type="SMART" id="SM00066">
    <property type="entry name" value="GAL4"/>
    <property type="match status" value="1"/>
</dbReference>
<evidence type="ECO:0000313" key="7">
    <source>
        <dbReference type="EMBL" id="KAK6224482.1"/>
    </source>
</evidence>
<feature type="domain" description="Zn(2)-C6 fungal-type" evidence="6">
    <location>
        <begin position="15"/>
        <end position="44"/>
    </location>
</feature>
<feature type="compositionally biased region" description="Basic and acidic residues" evidence="5">
    <location>
        <begin position="84"/>
        <end position="94"/>
    </location>
</feature>
<organism evidence="7 8">
    <name type="scientific">Colletotrichum tabaci</name>
    <dbReference type="NCBI Taxonomy" id="1209068"/>
    <lineage>
        <taxon>Eukaryota</taxon>
        <taxon>Fungi</taxon>
        <taxon>Dikarya</taxon>
        <taxon>Ascomycota</taxon>
        <taxon>Pezizomycotina</taxon>
        <taxon>Sordariomycetes</taxon>
        <taxon>Hypocreomycetidae</taxon>
        <taxon>Glomerellales</taxon>
        <taxon>Glomerellaceae</taxon>
        <taxon>Colletotrichum</taxon>
        <taxon>Colletotrichum destructivum species complex</taxon>
    </lineage>
</organism>
<gene>
    <name evidence="7" type="ORF">QIS74_02809</name>
</gene>
<dbReference type="GO" id="GO:0006351">
    <property type="term" value="P:DNA-templated transcription"/>
    <property type="evidence" value="ECO:0007669"/>
    <property type="project" value="InterPro"/>
</dbReference>
<dbReference type="CDD" id="cd00067">
    <property type="entry name" value="GAL4"/>
    <property type="match status" value="1"/>
</dbReference>
<feature type="region of interest" description="Disordered" evidence="5">
    <location>
        <begin position="49"/>
        <end position="115"/>
    </location>
</feature>
<evidence type="ECO:0000256" key="3">
    <source>
        <dbReference type="ARBA" id="ARBA00023125"/>
    </source>
</evidence>
<dbReference type="Gene3D" id="4.10.240.10">
    <property type="entry name" value="Zn(2)-C6 fungal-type DNA-binding domain"/>
    <property type="match status" value="1"/>
</dbReference>
<keyword evidence="3" id="KW-0238">DNA-binding</keyword>
<dbReference type="InterPro" id="IPR007219">
    <property type="entry name" value="XnlR_reg_dom"/>
</dbReference>
<dbReference type="GO" id="GO:0005634">
    <property type="term" value="C:nucleus"/>
    <property type="evidence" value="ECO:0007669"/>
    <property type="project" value="UniProtKB-SubCell"/>
</dbReference>
<dbReference type="GO" id="GO:0003677">
    <property type="term" value="F:DNA binding"/>
    <property type="evidence" value="ECO:0007669"/>
    <property type="project" value="UniProtKB-KW"/>
</dbReference>
<dbReference type="Pfam" id="PF04082">
    <property type="entry name" value="Fungal_trans"/>
    <property type="match status" value="1"/>
</dbReference>
<evidence type="ECO:0000313" key="8">
    <source>
        <dbReference type="Proteomes" id="UP001327957"/>
    </source>
</evidence>
<dbReference type="GO" id="GO:0008270">
    <property type="term" value="F:zinc ion binding"/>
    <property type="evidence" value="ECO:0007669"/>
    <property type="project" value="InterPro"/>
</dbReference>
<protein>
    <submittedName>
        <fullName evidence="7">C6 zinc finger domain protein</fullName>
    </submittedName>
</protein>